<keyword evidence="3" id="KW-1185">Reference proteome</keyword>
<evidence type="ECO:0000313" key="3">
    <source>
        <dbReference type="Proteomes" id="UP001189429"/>
    </source>
</evidence>
<feature type="non-terminal residue" evidence="2">
    <location>
        <position position="1"/>
    </location>
</feature>
<evidence type="ECO:0000313" key="2">
    <source>
        <dbReference type="EMBL" id="CAK0887694.1"/>
    </source>
</evidence>
<feature type="region of interest" description="Disordered" evidence="1">
    <location>
        <begin position="93"/>
        <end position="130"/>
    </location>
</feature>
<proteinExistence type="predicted"/>
<organism evidence="2 3">
    <name type="scientific">Prorocentrum cordatum</name>
    <dbReference type="NCBI Taxonomy" id="2364126"/>
    <lineage>
        <taxon>Eukaryota</taxon>
        <taxon>Sar</taxon>
        <taxon>Alveolata</taxon>
        <taxon>Dinophyceae</taxon>
        <taxon>Prorocentrales</taxon>
        <taxon>Prorocentraceae</taxon>
        <taxon>Prorocentrum</taxon>
    </lineage>
</organism>
<evidence type="ECO:0000256" key="1">
    <source>
        <dbReference type="SAM" id="MobiDB-lite"/>
    </source>
</evidence>
<protein>
    <submittedName>
        <fullName evidence="2">Uncharacterized protein</fullName>
    </submittedName>
</protein>
<sequence>AEGKVTSADKDLIRRAVGCEVQHRARRNEVKTLKITGPLGMEAAAVSMTWGILQKNGISADSLTDMSRRAAEQATQAATARYLDSNVRDIPAHDDWSMECDPPRLQGDSLPADASSTPSSCRPSPPAGARSFATTISPEQPAFVVSGRVLEMTAGDVEDQGFNDIPALEAVVREVVHARRAYFI</sequence>
<dbReference type="EMBL" id="CAUYUJ010018973">
    <property type="protein sequence ID" value="CAK0887694.1"/>
    <property type="molecule type" value="Genomic_DNA"/>
</dbReference>
<accession>A0ABN9WM73</accession>
<comment type="caution">
    <text evidence="2">The sequence shown here is derived from an EMBL/GenBank/DDBJ whole genome shotgun (WGS) entry which is preliminary data.</text>
</comment>
<dbReference type="Proteomes" id="UP001189429">
    <property type="component" value="Unassembled WGS sequence"/>
</dbReference>
<name>A0ABN9WM73_9DINO</name>
<gene>
    <name evidence="2" type="ORF">PCOR1329_LOCUS68675</name>
</gene>
<reference evidence="2" key="1">
    <citation type="submission" date="2023-10" db="EMBL/GenBank/DDBJ databases">
        <authorList>
            <person name="Chen Y."/>
            <person name="Shah S."/>
            <person name="Dougan E. K."/>
            <person name="Thang M."/>
            <person name="Chan C."/>
        </authorList>
    </citation>
    <scope>NUCLEOTIDE SEQUENCE [LARGE SCALE GENOMIC DNA]</scope>
</reference>